<protein>
    <recommendedName>
        <fullName evidence="3">alpha-L-fucosidase</fullName>
        <ecNumber evidence="3">3.2.1.51</ecNumber>
    </recommendedName>
</protein>
<dbReference type="NCBIfam" id="TIGR01409">
    <property type="entry name" value="TAT_signal_seq"/>
    <property type="match status" value="1"/>
</dbReference>
<dbReference type="InterPro" id="IPR035992">
    <property type="entry name" value="Ricin_B-like_lectins"/>
</dbReference>
<reference evidence="8" key="1">
    <citation type="submission" date="2024-07" db="EMBL/GenBank/DDBJ databases">
        <authorList>
            <person name="Yu S.T."/>
        </authorList>
    </citation>
    <scope>NUCLEOTIDE SEQUENCE</scope>
    <source>
        <strain evidence="8">R21</strain>
    </source>
</reference>
<sequence length="601" mass="66009">MSSAPLSRRSILKAATLAGTTVAFGLPATLWPATAEAYSVSSKLDWWYQARFGMFIHFGSYAHLKQGEWAFSVSRWSKADYQNQVTKGFNPSSFNANTIADLAKNAGMKYLVITAKHHEGYAMWDSDVPGFTDTTGTKLYNLHDYNGFQPDLLAQLKSACESRGIKFGLYYSILDWQHPSQTCDSDKSYSTMSSLTARTAYINDMKAQLQELLNRYDPAILWFDGDWCGNPSQPTLSDWWTKPDGEDLYRWLMDRKPNLIVNERVKRDQGLGDYAVAEFGIPNAPLDRPWESCATMNDAWGYNAGKENQYRSVQTIIREMVTVVSRDGNYLLNIGPDGGTSSDGTVTPGSVTVLNGLASWMATHSDSIHGTSGSPFATEPSWGKITKKSGKLFAHVFNWPTNGILQIPEVYNTINRIYLMNNPSANLNYWISGGQINIQVPASAPNTNDSVVCVEVNGTPAVLAGGVYRLLCARSGKALDNYNTTAEGNQVIQWASNGGSPQQWTVTDLGHGYYKLLCVRSGKALDDDNNTGDGAGMVQKTDNGSNQQQWAITSLGGGGYRLINRHSGKALDNGNTDADSQVIQWTPNGGSPQQWNMTKIG</sequence>
<dbReference type="InterPro" id="IPR019546">
    <property type="entry name" value="TAT_signal_bac_arc"/>
</dbReference>
<dbReference type="EC" id="3.2.1.51" evidence="3"/>
<evidence type="ECO:0000256" key="3">
    <source>
        <dbReference type="ARBA" id="ARBA00012662"/>
    </source>
</evidence>
<dbReference type="SUPFAM" id="SSF51445">
    <property type="entry name" value="(Trans)glycosidases"/>
    <property type="match status" value="1"/>
</dbReference>
<dbReference type="PANTHER" id="PTHR10030:SF37">
    <property type="entry name" value="ALPHA-L-FUCOSIDASE-RELATED"/>
    <property type="match status" value="1"/>
</dbReference>
<dbReference type="GO" id="GO:0004560">
    <property type="term" value="F:alpha-L-fucosidase activity"/>
    <property type="evidence" value="ECO:0007669"/>
    <property type="project" value="InterPro"/>
</dbReference>
<organism evidence="8">
    <name type="scientific">Streptomyces sp. R21</name>
    <dbReference type="NCBI Taxonomy" id="3238627"/>
    <lineage>
        <taxon>Bacteria</taxon>
        <taxon>Bacillati</taxon>
        <taxon>Actinomycetota</taxon>
        <taxon>Actinomycetes</taxon>
        <taxon>Kitasatosporales</taxon>
        <taxon>Streptomycetaceae</taxon>
        <taxon>Streptomyces</taxon>
    </lineage>
</organism>
<accession>A0AB39P0J4</accession>
<dbReference type="PRINTS" id="PR00741">
    <property type="entry name" value="GLHYDRLASE29"/>
</dbReference>
<dbReference type="RefSeq" id="WP_369229506.1">
    <property type="nucleotide sequence ID" value="NZ_CP163435.1"/>
</dbReference>
<feature type="domain" description="Ricin B lectin" evidence="7">
    <location>
        <begin position="465"/>
        <end position="598"/>
    </location>
</feature>
<dbReference type="InterPro" id="IPR006311">
    <property type="entry name" value="TAT_signal"/>
</dbReference>
<dbReference type="AlphaFoldDB" id="A0AB39P0J4"/>
<dbReference type="Gene3D" id="3.20.20.80">
    <property type="entry name" value="Glycosidases"/>
    <property type="match status" value="1"/>
</dbReference>
<evidence type="ECO:0000256" key="4">
    <source>
        <dbReference type="ARBA" id="ARBA00022729"/>
    </source>
</evidence>
<comment type="similarity">
    <text evidence="2">Belongs to the glycosyl hydrolase 29 family.</text>
</comment>
<dbReference type="InterPro" id="IPR013780">
    <property type="entry name" value="Glyco_hydro_b"/>
</dbReference>
<evidence type="ECO:0000256" key="1">
    <source>
        <dbReference type="ARBA" id="ARBA00004071"/>
    </source>
</evidence>
<dbReference type="Gene3D" id="2.80.10.50">
    <property type="match status" value="1"/>
</dbReference>
<dbReference type="SMART" id="SM00812">
    <property type="entry name" value="Alpha_L_fucos"/>
    <property type="match status" value="1"/>
</dbReference>
<evidence type="ECO:0000313" key="8">
    <source>
        <dbReference type="EMBL" id="XDQ23617.1"/>
    </source>
</evidence>
<proteinExistence type="inferred from homology"/>
<dbReference type="Pfam" id="PF01120">
    <property type="entry name" value="Alpha_L_fucos"/>
    <property type="match status" value="1"/>
</dbReference>
<dbReference type="Pfam" id="PF14200">
    <property type="entry name" value="RicinB_lectin_2"/>
    <property type="match status" value="1"/>
</dbReference>
<keyword evidence="4" id="KW-0732">Signal</keyword>
<dbReference type="EMBL" id="CP163435">
    <property type="protein sequence ID" value="XDQ23617.1"/>
    <property type="molecule type" value="Genomic_DNA"/>
</dbReference>
<dbReference type="PANTHER" id="PTHR10030">
    <property type="entry name" value="ALPHA-L-FUCOSIDASE"/>
    <property type="match status" value="1"/>
</dbReference>
<dbReference type="InterPro" id="IPR000772">
    <property type="entry name" value="Ricin_B_lectin"/>
</dbReference>
<dbReference type="Gene3D" id="2.60.40.1180">
    <property type="entry name" value="Golgi alpha-mannosidase II"/>
    <property type="match status" value="1"/>
</dbReference>
<comment type="function">
    <text evidence="1">Alpha-L-fucosidase is responsible for hydrolyzing the alpha-1,6-linked fucose joined to the reducing-end N-acetylglucosamine of the carbohydrate moieties of glycoproteins.</text>
</comment>
<dbReference type="InterPro" id="IPR057739">
    <property type="entry name" value="Glyco_hydro_29_N"/>
</dbReference>
<keyword evidence="6" id="KW-0326">Glycosidase</keyword>
<evidence type="ECO:0000259" key="7">
    <source>
        <dbReference type="SMART" id="SM00458"/>
    </source>
</evidence>
<dbReference type="GO" id="GO:0016139">
    <property type="term" value="P:glycoside catabolic process"/>
    <property type="evidence" value="ECO:0007669"/>
    <property type="project" value="TreeGrafter"/>
</dbReference>
<dbReference type="InterPro" id="IPR016286">
    <property type="entry name" value="FUC_metazoa-typ"/>
</dbReference>
<dbReference type="SUPFAM" id="SSF50370">
    <property type="entry name" value="Ricin B-like lectins"/>
    <property type="match status" value="1"/>
</dbReference>
<evidence type="ECO:0000256" key="5">
    <source>
        <dbReference type="ARBA" id="ARBA00022801"/>
    </source>
</evidence>
<gene>
    <name evidence="8" type="ORF">AB5J56_02395</name>
</gene>
<evidence type="ECO:0000256" key="2">
    <source>
        <dbReference type="ARBA" id="ARBA00007951"/>
    </source>
</evidence>
<dbReference type="SMART" id="SM00458">
    <property type="entry name" value="RICIN"/>
    <property type="match status" value="1"/>
</dbReference>
<dbReference type="GO" id="GO:0005764">
    <property type="term" value="C:lysosome"/>
    <property type="evidence" value="ECO:0007669"/>
    <property type="project" value="TreeGrafter"/>
</dbReference>
<name>A0AB39P0J4_9ACTN</name>
<dbReference type="InterPro" id="IPR017853">
    <property type="entry name" value="GH"/>
</dbReference>
<dbReference type="PROSITE" id="PS51318">
    <property type="entry name" value="TAT"/>
    <property type="match status" value="1"/>
</dbReference>
<dbReference type="GO" id="GO:0006004">
    <property type="term" value="P:fucose metabolic process"/>
    <property type="evidence" value="ECO:0007669"/>
    <property type="project" value="InterPro"/>
</dbReference>
<dbReference type="InterPro" id="IPR000933">
    <property type="entry name" value="Glyco_hydro_29"/>
</dbReference>
<dbReference type="PROSITE" id="PS50231">
    <property type="entry name" value="RICIN_B_LECTIN"/>
    <property type="match status" value="1"/>
</dbReference>
<evidence type="ECO:0000256" key="6">
    <source>
        <dbReference type="ARBA" id="ARBA00023295"/>
    </source>
</evidence>
<keyword evidence="5" id="KW-0378">Hydrolase</keyword>